<dbReference type="Proteomes" id="UP000823201">
    <property type="component" value="Unassembled WGS sequence"/>
</dbReference>
<dbReference type="InterPro" id="IPR000182">
    <property type="entry name" value="GNAT_dom"/>
</dbReference>
<reference evidence="2 3" key="1">
    <citation type="submission" date="2021-01" db="EMBL/GenBank/DDBJ databases">
        <title>Genomic Encyclopedia of Type Strains, Phase IV (KMG-IV): sequencing the most valuable type-strain genomes for metagenomic binning, comparative biology and taxonomic classification.</title>
        <authorList>
            <person name="Goeker M."/>
        </authorList>
    </citation>
    <scope>NUCLEOTIDE SEQUENCE [LARGE SCALE GENOMIC DNA]</scope>
    <source>
        <strain evidence="2 3">DSM 100968</strain>
    </source>
</reference>
<dbReference type="InterPro" id="IPR016181">
    <property type="entry name" value="Acyl_CoA_acyltransferase"/>
</dbReference>
<gene>
    <name evidence="2" type="ORF">JOC27_001778</name>
</gene>
<name>A0ABS2QAG4_9BACL</name>
<evidence type="ECO:0000259" key="1">
    <source>
        <dbReference type="PROSITE" id="PS51186"/>
    </source>
</evidence>
<dbReference type="Pfam" id="PF00583">
    <property type="entry name" value="Acetyltransf_1"/>
    <property type="match status" value="1"/>
</dbReference>
<sequence length="157" mass="18390">MSVSLKPMHPHDFVPYMQHSIREYAVEKQRAGTWLPNEAFSRAQAEFKNLLPLGLDTPNHYFLSLFDCFEQKIGIIWLHYSLATRSREAFIYDFEIFEPYRGNGLGQATLLSLFDYCRHIGLEKVSLHVFAHNTRAHHIYQKLGFVDTDINMTKRLI</sequence>
<feature type="domain" description="N-acetyltransferase" evidence="1">
    <location>
        <begin position="19"/>
        <end position="157"/>
    </location>
</feature>
<dbReference type="PANTHER" id="PTHR43259">
    <property type="entry name" value="SPT10P"/>
    <property type="match status" value="1"/>
</dbReference>
<protein>
    <submittedName>
        <fullName evidence="2">RimJ/RimL family protein N-acetyltransferase</fullName>
    </submittedName>
</protein>
<dbReference type="SUPFAM" id="SSF55729">
    <property type="entry name" value="Acyl-CoA N-acyltransferases (Nat)"/>
    <property type="match status" value="1"/>
</dbReference>
<dbReference type="RefSeq" id="WP_205006889.1">
    <property type="nucleotide sequence ID" value="NZ_CBCRXA010000030.1"/>
</dbReference>
<dbReference type="CDD" id="cd04301">
    <property type="entry name" value="NAT_SF"/>
    <property type="match status" value="1"/>
</dbReference>
<dbReference type="PANTHER" id="PTHR43259:SF1">
    <property type="entry name" value="N-ACETYLTRANSFERASE DOMAIN-CONTAINING PROTEIN"/>
    <property type="match status" value="1"/>
</dbReference>
<dbReference type="EMBL" id="JAFBEV010000015">
    <property type="protein sequence ID" value="MBM7658325.1"/>
    <property type="molecule type" value="Genomic_DNA"/>
</dbReference>
<evidence type="ECO:0000313" key="3">
    <source>
        <dbReference type="Proteomes" id="UP000823201"/>
    </source>
</evidence>
<comment type="caution">
    <text evidence="2">The sequence shown here is derived from an EMBL/GenBank/DDBJ whole genome shotgun (WGS) entry which is preliminary data.</text>
</comment>
<organism evidence="2 3">
    <name type="scientific">Sporolactobacillus spathodeae</name>
    <dbReference type="NCBI Taxonomy" id="1465502"/>
    <lineage>
        <taxon>Bacteria</taxon>
        <taxon>Bacillati</taxon>
        <taxon>Bacillota</taxon>
        <taxon>Bacilli</taxon>
        <taxon>Bacillales</taxon>
        <taxon>Sporolactobacillaceae</taxon>
        <taxon>Sporolactobacillus</taxon>
    </lineage>
</organism>
<accession>A0ABS2QAG4</accession>
<evidence type="ECO:0000313" key="2">
    <source>
        <dbReference type="EMBL" id="MBM7658325.1"/>
    </source>
</evidence>
<dbReference type="InterPro" id="IPR052829">
    <property type="entry name" value="N-acetyltransferase_domain"/>
</dbReference>
<dbReference type="Gene3D" id="3.40.630.30">
    <property type="match status" value="1"/>
</dbReference>
<dbReference type="PROSITE" id="PS51186">
    <property type="entry name" value="GNAT"/>
    <property type="match status" value="1"/>
</dbReference>
<proteinExistence type="predicted"/>
<keyword evidence="3" id="KW-1185">Reference proteome</keyword>